<protein>
    <submittedName>
        <fullName evidence="3">Ribonuclease T2</fullName>
    </submittedName>
</protein>
<dbReference type="OMA" id="FWEHEMN"/>
<dbReference type="PANTHER" id="PTHR11240">
    <property type="entry name" value="RIBONUCLEASE T2"/>
    <property type="match status" value="1"/>
</dbReference>
<keyword evidence="4" id="KW-1185">Reference proteome</keyword>
<dbReference type="Gene3D" id="3.90.730.10">
    <property type="entry name" value="Ribonuclease T2-like"/>
    <property type="match status" value="1"/>
</dbReference>
<gene>
    <name evidence="3" type="ORF">NEOLI_005446</name>
</gene>
<evidence type="ECO:0000313" key="3">
    <source>
        <dbReference type="EMBL" id="OLL23099.1"/>
    </source>
</evidence>
<comment type="similarity">
    <text evidence="1 2">Belongs to the RNase T2 family.</text>
</comment>
<name>A0A1U7LKD1_NEOID</name>
<dbReference type="EMBL" id="LXFE01002309">
    <property type="protein sequence ID" value="OLL23099.1"/>
    <property type="molecule type" value="Genomic_DNA"/>
</dbReference>
<sequence>MDKYWLSNTGDNDEFNKHGTCVSTINPTCIQSYSAEVEVFAFINATINLFNTLDSFKALKDENIIPNSQLQYKLSSVHEALRKLPA</sequence>
<evidence type="ECO:0000256" key="2">
    <source>
        <dbReference type="RuleBase" id="RU004328"/>
    </source>
</evidence>
<dbReference type="GO" id="GO:0033897">
    <property type="term" value="F:ribonuclease T2 activity"/>
    <property type="evidence" value="ECO:0007669"/>
    <property type="project" value="InterPro"/>
</dbReference>
<evidence type="ECO:0000313" key="4">
    <source>
        <dbReference type="Proteomes" id="UP000186594"/>
    </source>
</evidence>
<dbReference type="AlphaFoldDB" id="A0A1U7LKD1"/>
<dbReference type="InterPro" id="IPR036430">
    <property type="entry name" value="RNase_T2-like_sf"/>
</dbReference>
<dbReference type="OrthoDB" id="435754at2759"/>
<organism evidence="3 4">
    <name type="scientific">Neolecta irregularis (strain DAH-3)</name>
    <dbReference type="NCBI Taxonomy" id="1198029"/>
    <lineage>
        <taxon>Eukaryota</taxon>
        <taxon>Fungi</taxon>
        <taxon>Dikarya</taxon>
        <taxon>Ascomycota</taxon>
        <taxon>Taphrinomycotina</taxon>
        <taxon>Neolectales</taxon>
        <taxon>Neolectaceae</taxon>
        <taxon>Neolecta</taxon>
    </lineage>
</organism>
<accession>A0A1U7LKD1</accession>
<dbReference type="Pfam" id="PF00445">
    <property type="entry name" value="Ribonuclease_T2"/>
    <property type="match status" value="1"/>
</dbReference>
<dbReference type="GO" id="GO:0005576">
    <property type="term" value="C:extracellular region"/>
    <property type="evidence" value="ECO:0007669"/>
    <property type="project" value="TreeGrafter"/>
</dbReference>
<evidence type="ECO:0000256" key="1">
    <source>
        <dbReference type="ARBA" id="ARBA00007469"/>
    </source>
</evidence>
<dbReference type="Proteomes" id="UP000186594">
    <property type="component" value="Unassembled WGS sequence"/>
</dbReference>
<comment type="caution">
    <text evidence="3">The sequence shown here is derived from an EMBL/GenBank/DDBJ whole genome shotgun (WGS) entry which is preliminary data.</text>
</comment>
<reference evidence="3 4" key="1">
    <citation type="submission" date="2016-04" db="EMBL/GenBank/DDBJ databases">
        <title>Evolutionary innovation and constraint leading to complex multicellularity in the Ascomycota.</title>
        <authorList>
            <person name="Cisse O."/>
            <person name="Nguyen A."/>
            <person name="Hewitt D.A."/>
            <person name="Jedd G."/>
            <person name="Stajich J.E."/>
        </authorList>
    </citation>
    <scope>NUCLEOTIDE SEQUENCE [LARGE SCALE GENOMIC DNA]</scope>
    <source>
        <strain evidence="3 4">DAH-3</strain>
    </source>
</reference>
<dbReference type="PANTHER" id="PTHR11240:SF22">
    <property type="entry name" value="RIBONUCLEASE T2"/>
    <property type="match status" value="1"/>
</dbReference>
<dbReference type="GO" id="GO:0006401">
    <property type="term" value="P:RNA catabolic process"/>
    <property type="evidence" value="ECO:0007669"/>
    <property type="project" value="TreeGrafter"/>
</dbReference>
<dbReference type="SUPFAM" id="SSF55895">
    <property type="entry name" value="Ribonuclease Rh-like"/>
    <property type="match status" value="1"/>
</dbReference>
<dbReference type="GO" id="GO:0003723">
    <property type="term" value="F:RNA binding"/>
    <property type="evidence" value="ECO:0007669"/>
    <property type="project" value="InterPro"/>
</dbReference>
<proteinExistence type="inferred from homology"/>
<dbReference type="InterPro" id="IPR001568">
    <property type="entry name" value="RNase_T2-like"/>
</dbReference>